<proteinExistence type="inferred from homology"/>
<feature type="domain" description="Myosin N-terminal SH3-like" evidence="11">
    <location>
        <begin position="130"/>
        <end position="188"/>
    </location>
</feature>
<dbReference type="PANTHER" id="PTHR30405:SF25">
    <property type="entry name" value="RNA-GUIDED DNA ENDONUCLEASE INSQ-RELATED"/>
    <property type="match status" value="1"/>
</dbReference>
<dbReference type="KEGG" id="fia:NA23_03335"/>
<evidence type="ECO:0000256" key="2">
    <source>
        <dbReference type="ARBA" id="ARBA00011044"/>
    </source>
</evidence>
<dbReference type="NCBIfam" id="NF040570">
    <property type="entry name" value="guided_TnpB"/>
    <property type="match status" value="1"/>
</dbReference>
<dbReference type="Pfam" id="PF12323">
    <property type="entry name" value="HTH_OrfB_IS605"/>
    <property type="match status" value="1"/>
</dbReference>
<evidence type="ECO:0000256" key="1">
    <source>
        <dbReference type="ARBA" id="ARBA00008761"/>
    </source>
</evidence>
<dbReference type="EMBL" id="CP014334">
    <property type="protein sequence ID" value="UOE96828.1"/>
    <property type="molecule type" value="Genomic_DNA"/>
</dbReference>
<dbReference type="NCBIfam" id="NF038281">
    <property type="entry name" value="IS200_TnpB"/>
    <property type="match status" value="1"/>
</dbReference>
<organism evidence="12 13">
    <name type="scientific">Fervidobacterium islandicum</name>
    <dbReference type="NCBI Taxonomy" id="2423"/>
    <lineage>
        <taxon>Bacteria</taxon>
        <taxon>Thermotogati</taxon>
        <taxon>Thermotogota</taxon>
        <taxon>Thermotogae</taxon>
        <taxon>Thermotogales</taxon>
        <taxon>Fervidobacteriaceae</taxon>
        <taxon>Fervidobacterium</taxon>
    </lineage>
</organism>
<evidence type="ECO:0000256" key="4">
    <source>
        <dbReference type="ARBA" id="ARBA00022723"/>
    </source>
</evidence>
<dbReference type="InterPro" id="IPR021027">
    <property type="entry name" value="Transposase_put_HTH"/>
</dbReference>
<dbReference type="GO" id="GO:0003677">
    <property type="term" value="F:DNA binding"/>
    <property type="evidence" value="ECO:0007669"/>
    <property type="project" value="UniProtKB-KW"/>
</dbReference>
<dbReference type="InterPro" id="IPR053522">
    <property type="entry name" value="RNA-guided_endonuclease_TnpB"/>
</dbReference>
<dbReference type="GO" id="GO:0006310">
    <property type="term" value="P:DNA recombination"/>
    <property type="evidence" value="ECO:0007669"/>
    <property type="project" value="UniProtKB-KW"/>
</dbReference>
<evidence type="ECO:0000256" key="5">
    <source>
        <dbReference type="ARBA" id="ARBA00022741"/>
    </source>
</evidence>
<gene>
    <name evidence="12" type="primary">tnpB</name>
    <name evidence="12" type="ORF">NA23_03335</name>
</gene>
<keyword evidence="7" id="KW-0067">ATP-binding</keyword>
<dbReference type="GO" id="GO:0004519">
    <property type="term" value="F:endonuclease activity"/>
    <property type="evidence" value="ECO:0007669"/>
    <property type="project" value="UniProtKB-KW"/>
</dbReference>
<dbReference type="AlphaFoldDB" id="A0AAJ5HNV7"/>
<dbReference type="GO" id="GO:0016459">
    <property type="term" value="C:myosin complex"/>
    <property type="evidence" value="ECO:0007669"/>
    <property type="project" value="InterPro"/>
</dbReference>
<feature type="coiled-coil region" evidence="10">
    <location>
        <begin position="221"/>
        <end position="265"/>
    </location>
</feature>
<evidence type="ECO:0000256" key="3">
    <source>
        <dbReference type="ARBA" id="ARBA00022578"/>
    </source>
</evidence>
<dbReference type="GO" id="GO:0003774">
    <property type="term" value="F:cytoskeletal motor activity"/>
    <property type="evidence" value="ECO:0007669"/>
    <property type="project" value="InterPro"/>
</dbReference>
<comment type="similarity">
    <text evidence="1">In the C-terminal section; belongs to the transposase 35 family.</text>
</comment>
<evidence type="ECO:0000256" key="7">
    <source>
        <dbReference type="ARBA" id="ARBA00022840"/>
    </source>
</evidence>
<dbReference type="PROSITE" id="PS51844">
    <property type="entry name" value="SH3_LIKE"/>
    <property type="match status" value="1"/>
</dbReference>
<dbReference type="InterPro" id="IPR004009">
    <property type="entry name" value="SH3_Myosin"/>
</dbReference>
<keyword evidence="5" id="KW-0547">Nucleotide-binding</keyword>
<evidence type="ECO:0000313" key="12">
    <source>
        <dbReference type="EMBL" id="UOE96828.1"/>
    </source>
</evidence>
<name>A0AAJ5HNV7_FERIS</name>
<evidence type="ECO:0000313" key="13">
    <source>
        <dbReference type="Proteomes" id="UP000093740"/>
    </source>
</evidence>
<keyword evidence="8" id="KW-0238">DNA-binding</keyword>
<dbReference type="InterPro" id="IPR051399">
    <property type="entry name" value="RNA-guided_DNA_endo/Transpos"/>
</dbReference>
<dbReference type="InterPro" id="IPR010095">
    <property type="entry name" value="Cas12f1-like_TNB"/>
</dbReference>
<accession>A0AAJ5HNV7</accession>
<evidence type="ECO:0000256" key="9">
    <source>
        <dbReference type="ARBA" id="ARBA00023172"/>
    </source>
</evidence>
<protein>
    <submittedName>
        <fullName evidence="12">IS200/IS605 family element RNA-guided endonuclease TnpB</fullName>
    </submittedName>
</protein>
<keyword evidence="12" id="KW-0378">Hydrolase</keyword>
<comment type="similarity">
    <text evidence="2">In the N-terminal section; belongs to the transposase 2 family.</text>
</comment>
<dbReference type="InterPro" id="IPR001959">
    <property type="entry name" value="Transposase"/>
</dbReference>
<keyword evidence="12" id="KW-0255">Endonuclease</keyword>
<evidence type="ECO:0000259" key="11">
    <source>
        <dbReference type="PROSITE" id="PS51844"/>
    </source>
</evidence>
<dbReference type="Pfam" id="PF01385">
    <property type="entry name" value="OrfB_IS605"/>
    <property type="match status" value="1"/>
</dbReference>
<dbReference type="GO" id="GO:0005524">
    <property type="term" value="F:ATP binding"/>
    <property type="evidence" value="ECO:0007669"/>
    <property type="project" value="UniProtKB-KW"/>
</dbReference>
<evidence type="ECO:0000256" key="6">
    <source>
        <dbReference type="ARBA" id="ARBA00022833"/>
    </source>
</evidence>
<dbReference type="PANTHER" id="PTHR30405">
    <property type="entry name" value="TRANSPOSASE"/>
    <property type="match status" value="1"/>
</dbReference>
<keyword evidence="3" id="KW-0815">Transposition</keyword>
<evidence type="ECO:0000256" key="8">
    <source>
        <dbReference type="ARBA" id="ARBA00023125"/>
    </source>
</evidence>
<evidence type="ECO:0000256" key="10">
    <source>
        <dbReference type="SAM" id="Coils"/>
    </source>
</evidence>
<dbReference type="GO" id="GO:0046872">
    <property type="term" value="F:metal ion binding"/>
    <property type="evidence" value="ECO:0007669"/>
    <property type="project" value="UniProtKB-KW"/>
</dbReference>
<keyword evidence="6" id="KW-0862">Zinc</keyword>
<dbReference type="RefSeq" id="WP_203225733.1">
    <property type="nucleotide sequence ID" value="NZ_CP014334.2"/>
</dbReference>
<keyword evidence="10" id="KW-0175">Coiled coil</keyword>
<keyword evidence="4" id="KW-0479">Metal-binding</keyword>
<dbReference type="Proteomes" id="UP000093740">
    <property type="component" value="Chromosome"/>
</dbReference>
<keyword evidence="12" id="KW-0540">Nuclease</keyword>
<sequence length="424" mass="48957">MIVTYRYRIYPNKQQKLQLSKTFGCTRFVWNYFLAWREERYKEQKLATTEAECRKHLNSVLKEQYPWLREVDKFALEDALIRLDNAYNRFFKGLSGKPHFKKKKSHRFSYTTYSTNNNIQIDFGVMAKDKTKNRCWGKIRLPKLGWIKARIHRTFNGKIKTATVTLLPSGHYYVSIAVEVDKVNNKNQTPEPINYAVALDLGLKSFHVDSNGNRVEAPKVLARYEKKLKKLQKDLSRKKVKSKNFEKARIKLAKLYQKISNIRNDFLEKLSLQVINENQVIICEDLRVKNLVKNRRLAKSIHDASWSKFLRMLKYKAERRSRIFIQVSPNFPSSQTCSDCGYKNEEVKDLSVRIWECPRCGSVHDRDFNAARNILAEGLKLLSEINKPVGLGRSEPEGDACGGKTSTIGGTSLVASLVCEAGSS</sequence>
<keyword evidence="13" id="KW-1185">Reference proteome</keyword>
<dbReference type="Pfam" id="PF07282">
    <property type="entry name" value="Cas12f1-like_TNB"/>
    <property type="match status" value="1"/>
</dbReference>
<dbReference type="GO" id="GO:0032196">
    <property type="term" value="P:transposition"/>
    <property type="evidence" value="ECO:0007669"/>
    <property type="project" value="UniProtKB-KW"/>
</dbReference>
<reference evidence="12 13" key="1">
    <citation type="journal article" date="2015" name="Stand. Genomic Sci.">
        <title>Genome sequence of a native-feather degrading extremely thermophilic Eubacterium, Fervidobacterium islandicum AW-1.</title>
        <authorList>
            <person name="Lee Y.J."/>
            <person name="Jeong H."/>
            <person name="Park G.S."/>
            <person name="Kwak Y."/>
            <person name="Lee S.J."/>
            <person name="Lee S.J."/>
            <person name="Park M.K."/>
            <person name="Kim J.Y."/>
            <person name="Kang H.K."/>
            <person name="Shin J.H."/>
            <person name="Lee D.W."/>
        </authorList>
    </citation>
    <scope>NUCLEOTIDE SEQUENCE [LARGE SCALE GENOMIC DNA]</scope>
    <source>
        <strain evidence="12 13">AW-1</strain>
    </source>
</reference>
<dbReference type="NCBIfam" id="TIGR01766">
    <property type="entry name" value="IS200/IS605 family accessory protein TnpB-like domain"/>
    <property type="match status" value="1"/>
</dbReference>
<keyword evidence="9" id="KW-0233">DNA recombination</keyword>